<evidence type="ECO:0000256" key="1">
    <source>
        <dbReference type="ARBA" id="ARBA00023186"/>
    </source>
</evidence>
<dbReference type="InterPro" id="IPR020818">
    <property type="entry name" value="Chaperonin_GroES"/>
</dbReference>
<protein>
    <submittedName>
        <fullName evidence="3">Uncharacterized protein</fullName>
    </submittedName>
</protein>
<reference evidence="4" key="1">
    <citation type="journal article" date="2023" name="Commun. Biol.">
        <title>Genome analysis of Parmales, the sister group of diatoms, reveals the evolutionary specialization of diatoms from phago-mixotrophs to photoautotrophs.</title>
        <authorList>
            <person name="Ban H."/>
            <person name="Sato S."/>
            <person name="Yoshikawa S."/>
            <person name="Yamada K."/>
            <person name="Nakamura Y."/>
            <person name="Ichinomiya M."/>
            <person name="Sato N."/>
            <person name="Blanc-Mathieu R."/>
            <person name="Endo H."/>
            <person name="Kuwata A."/>
            <person name="Ogata H."/>
        </authorList>
    </citation>
    <scope>NUCLEOTIDE SEQUENCE [LARGE SCALE GENOMIC DNA]</scope>
    <source>
        <strain evidence="4">NIES 3700</strain>
    </source>
</reference>
<evidence type="ECO:0000256" key="2">
    <source>
        <dbReference type="SAM" id="SignalP"/>
    </source>
</evidence>
<dbReference type="EMBL" id="BRXW01000286">
    <property type="protein sequence ID" value="GMI17270.1"/>
    <property type="molecule type" value="Genomic_DNA"/>
</dbReference>
<dbReference type="GO" id="GO:0044183">
    <property type="term" value="F:protein folding chaperone"/>
    <property type="evidence" value="ECO:0007669"/>
    <property type="project" value="InterPro"/>
</dbReference>
<accession>A0A9W7KZU5</accession>
<dbReference type="InterPro" id="IPR037124">
    <property type="entry name" value="Chaperonin_GroES_sf"/>
</dbReference>
<dbReference type="OrthoDB" id="184876at2759"/>
<keyword evidence="1" id="KW-0143">Chaperone</keyword>
<gene>
    <name evidence="3" type="ORF">TrLO_g13413</name>
</gene>
<dbReference type="Pfam" id="PF00166">
    <property type="entry name" value="Cpn10"/>
    <property type="match status" value="1"/>
</dbReference>
<dbReference type="Proteomes" id="UP001165122">
    <property type="component" value="Unassembled WGS sequence"/>
</dbReference>
<comment type="caution">
    <text evidence="3">The sequence shown here is derived from an EMBL/GenBank/DDBJ whole genome shotgun (WGS) entry which is preliminary data.</text>
</comment>
<dbReference type="SUPFAM" id="SSF50129">
    <property type="entry name" value="GroES-like"/>
    <property type="match status" value="1"/>
</dbReference>
<proteinExistence type="predicted"/>
<organism evidence="3 4">
    <name type="scientific">Triparma laevis f. longispina</name>
    <dbReference type="NCBI Taxonomy" id="1714387"/>
    <lineage>
        <taxon>Eukaryota</taxon>
        <taxon>Sar</taxon>
        <taxon>Stramenopiles</taxon>
        <taxon>Ochrophyta</taxon>
        <taxon>Bolidophyceae</taxon>
        <taxon>Parmales</taxon>
        <taxon>Triparmaceae</taxon>
        <taxon>Triparma</taxon>
    </lineage>
</organism>
<keyword evidence="2" id="KW-0732">Signal</keyword>
<dbReference type="CDD" id="cd00320">
    <property type="entry name" value="cpn10"/>
    <property type="match status" value="1"/>
</dbReference>
<dbReference type="SMART" id="SM00883">
    <property type="entry name" value="Cpn10"/>
    <property type="match status" value="1"/>
</dbReference>
<dbReference type="Gene3D" id="2.30.33.40">
    <property type="entry name" value="GroES chaperonin"/>
    <property type="match status" value="1"/>
</dbReference>
<dbReference type="GO" id="GO:0005524">
    <property type="term" value="F:ATP binding"/>
    <property type="evidence" value="ECO:0007669"/>
    <property type="project" value="InterPro"/>
</dbReference>
<feature type="signal peptide" evidence="2">
    <location>
        <begin position="1"/>
        <end position="20"/>
    </location>
</feature>
<keyword evidence="4" id="KW-1185">Reference proteome</keyword>
<name>A0A9W7KZU5_9STRA</name>
<feature type="chain" id="PRO_5040823994" evidence="2">
    <location>
        <begin position="21"/>
        <end position="164"/>
    </location>
</feature>
<sequence>MQIPALTILLLCLAAHTASCFTLISPSIRRSLALHFEKPANPNKYGKGIGRLELDTAALTAQTLYDMVLVERLQPKVETETGLYKGQEEQPKLHICKVLSVGSGREEENGIIASMPDIKPGDTVVVKNPWGIGPKDEELADGRKLSYLRGQDVAGKIEGGLIEE</sequence>
<dbReference type="AlphaFoldDB" id="A0A9W7KZU5"/>
<evidence type="ECO:0000313" key="3">
    <source>
        <dbReference type="EMBL" id="GMI17270.1"/>
    </source>
</evidence>
<dbReference type="InterPro" id="IPR011032">
    <property type="entry name" value="GroES-like_sf"/>
</dbReference>
<evidence type="ECO:0000313" key="4">
    <source>
        <dbReference type="Proteomes" id="UP001165122"/>
    </source>
</evidence>